<feature type="transmembrane region" description="Helical" evidence="1">
    <location>
        <begin position="68"/>
        <end position="87"/>
    </location>
</feature>
<feature type="transmembrane region" description="Helical" evidence="1">
    <location>
        <begin position="99"/>
        <end position="121"/>
    </location>
</feature>
<feature type="transmembrane region" description="Helical" evidence="1">
    <location>
        <begin position="12"/>
        <end position="32"/>
    </location>
</feature>
<evidence type="ECO:0000256" key="1">
    <source>
        <dbReference type="SAM" id="Phobius"/>
    </source>
</evidence>
<feature type="transmembrane region" description="Helical" evidence="1">
    <location>
        <begin position="38"/>
        <end position="56"/>
    </location>
</feature>
<keyword evidence="3" id="KW-1185">Reference proteome</keyword>
<name>A0A372IQA2_9BACT</name>
<proteinExistence type="predicted"/>
<organism evidence="2 3">
    <name type="scientific">Paracidobacterium acidisoli</name>
    <dbReference type="NCBI Taxonomy" id="2303751"/>
    <lineage>
        <taxon>Bacteria</taxon>
        <taxon>Pseudomonadati</taxon>
        <taxon>Acidobacteriota</taxon>
        <taxon>Terriglobia</taxon>
        <taxon>Terriglobales</taxon>
        <taxon>Acidobacteriaceae</taxon>
        <taxon>Paracidobacterium</taxon>
    </lineage>
</organism>
<sequence>METHIDHAVRNMGLLMLSVTLVVLLGTLIYAFRRSRKFSPLMVIGGYYTILIILFMDGLLQEYGYGGGFFPLAIATLPSYFLVAILPEGAMSHWFASGLLGNFVLIVVICGGLNSLVFYMVMKLVHSARHQPDKPTVTMPDRPL</sequence>
<gene>
    <name evidence="2" type="ORF">D0Y96_10595</name>
</gene>
<keyword evidence="1" id="KW-0472">Membrane</keyword>
<keyword evidence="1" id="KW-1133">Transmembrane helix</keyword>
<protein>
    <submittedName>
        <fullName evidence="2">Uncharacterized protein</fullName>
    </submittedName>
</protein>
<dbReference type="Proteomes" id="UP000264702">
    <property type="component" value="Unassembled WGS sequence"/>
</dbReference>
<evidence type="ECO:0000313" key="2">
    <source>
        <dbReference type="EMBL" id="RFU17132.1"/>
    </source>
</evidence>
<reference evidence="2 3" key="1">
    <citation type="submission" date="2018-08" db="EMBL/GenBank/DDBJ databases">
        <title>Acidipila sp. 4G-K13, an acidobacterium isolated from forest soil.</title>
        <authorList>
            <person name="Gao Z.-H."/>
            <person name="Qiu L.-H."/>
        </authorList>
    </citation>
    <scope>NUCLEOTIDE SEQUENCE [LARGE SCALE GENOMIC DNA]</scope>
    <source>
        <strain evidence="2 3">4G-K13</strain>
    </source>
</reference>
<dbReference type="EMBL" id="QVQT01000003">
    <property type="protein sequence ID" value="RFU17132.1"/>
    <property type="molecule type" value="Genomic_DNA"/>
</dbReference>
<dbReference type="AlphaFoldDB" id="A0A372IQA2"/>
<comment type="caution">
    <text evidence="2">The sequence shown here is derived from an EMBL/GenBank/DDBJ whole genome shotgun (WGS) entry which is preliminary data.</text>
</comment>
<evidence type="ECO:0000313" key="3">
    <source>
        <dbReference type="Proteomes" id="UP000264702"/>
    </source>
</evidence>
<accession>A0A372IQA2</accession>
<keyword evidence="1" id="KW-0812">Transmembrane</keyword>
<dbReference type="RefSeq" id="WP_117299467.1">
    <property type="nucleotide sequence ID" value="NZ_QVQT02000003.1"/>
</dbReference>